<reference evidence="2 3" key="1">
    <citation type="submission" date="2016-10" db="EMBL/GenBank/DDBJ databases">
        <authorList>
            <person name="de Groot N.N."/>
        </authorList>
    </citation>
    <scope>NUCLEOTIDE SEQUENCE [LARGE SCALE GENOMIC DNA]</scope>
    <source>
        <strain evidence="2 3">DSM 21741</strain>
    </source>
</reference>
<sequence>MSPRPVDVAQVRSAARAVLDAVAADPRYARTAHLQVRLGPDVVVDEHLRGPERGDVFSVTKTVLALTLAVAAREGRLPPLDQPVAAVLPGLQGTPAERHTWTHLLTMTRGAETGGAWDVDEVTALPGGQVAHVARAPQRTPPGSAFAYDNGASHLLSAAAGAVLGEPVSAFAARALLAPLGVPAPVWTCDPDGVPFGYGHLRLAADDLGRLGRLLLDGGRVDGRPLLDPAFLAAMTTPQTAGGPPEDRPYGYHLWLDDGMPLAGGWAGQHLLVVPAADAVVVTTGDAGFDPGPPATDAMPADWQPALTLVQTHLLPVLRG</sequence>
<dbReference type="AlphaFoldDB" id="A0A1H1RZ04"/>
<dbReference type="STRING" id="546871.SAMN04488543_1679"/>
<accession>A0A1H1RZ04</accession>
<evidence type="ECO:0000313" key="3">
    <source>
        <dbReference type="Proteomes" id="UP000199092"/>
    </source>
</evidence>
<gene>
    <name evidence="2" type="ORF">SAMN04488543_1679</name>
</gene>
<dbReference type="EMBL" id="LT629749">
    <property type="protein sequence ID" value="SDS40967.1"/>
    <property type="molecule type" value="Genomic_DNA"/>
</dbReference>
<dbReference type="PANTHER" id="PTHR43283">
    <property type="entry name" value="BETA-LACTAMASE-RELATED"/>
    <property type="match status" value="1"/>
</dbReference>
<dbReference type="Proteomes" id="UP000199092">
    <property type="component" value="Chromosome I"/>
</dbReference>
<dbReference type="RefSeq" id="WP_091411951.1">
    <property type="nucleotide sequence ID" value="NZ_LT629749.1"/>
</dbReference>
<name>A0A1H1RZ04_9ACTN</name>
<dbReference type="InterPro" id="IPR001466">
    <property type="entry name" value="Beta-lactam-related"/>
</dbReference>
<proteinExistence type="predicted"/>
<feature type="domain" description="Beta-lactamase-related" evidence="1">
    <location>
        <begin position="52"/>
        <end position="282"/>
    </location>
</feature>
<dbReference type="OrthoDB" id="9773047at2"/>
<evidence type="ECO:0000313" key="2">
    <source>
        <dbReference type="EMBL" id="SDS40967.1"/>
    </source>
</evidence>
<dbReference type="InterPro" id="IPR050789">
    <property type="entry name" value="Diverse_Enzym_Activities"/>
</dbReference>
<protein>
    <submittedName>
        <fullName evidence="2">Beta-lactamase</fullName>
    </submittedName>
</protein>
<dbReference type="Pfam" id="PF00144">
    <property type="entry name" value="Beta-lactamase"/>
    <property type="match status" value="1"/>
</dbReference>
<dbReference type="SUPFAM" id="SSF56601">
    <property type="entry name" value="beta-lactamase/transpeptidase-like"/>
    <property type="match status" value="1"/>
</dbReference>
<dbReference type="PANTHER" id="PTHR43283:SF7">
    <property type="entry name" value="BETA-LACTAMASE-RELATED DOMAIN-CONTAINING PROTEIN"/>
    <property type="match status" value="1"/>
</dbReference>
<evidence type="ECO:0000259" key="1">
    <source>
        <dbReference type="Pfam" id="PF00144"/>
    </source>
</evidence>
<dbReference type="Gene3D" id="3.40.710.10">
    <property type="entry name" value="DD-peptidase/beta-lactamase superfamily"/>
    <property type="match status" value="1"/>
</dbReference>
<organism evidence="2 3">
    <name type="scientific">Friedmanniella luteola</name>
    <dbReference type="NCBI Taxonomy" id="546871"/>
    <lineage>
        <taxon>Bacteria</taxon>
        <taxon>Bacillati</taxon>
        <taxon>Actinomycetota</taxon>
        <taxon>Actinomycetes</taxon>
        <taxon>Propionibacteriales</taxon>
        <taxon>Nocardioidaceae</taxon>
        <taxon>Friedmanniella</taxon>
    </lineage>
</organism>
<keyword evidence="3" id="KW-1185">Reference proteome</keyword>
<dbReference type="InterPro" id="IPR012338">
    <property type="entry name" value="Beta-lactam/transpept-like"/>
</dbReference>